<organism evidence="2 3">
    <name type="scientific">Ordospora colligata OC4</name>
    <dbReference type="NCBI Taxonomy" id="1354746"/>
    <lineage>
        <taxon>Eukaryota</taxon>
        <taxon>Fungi</taxon>
        <taxon>Fungi incertae sedis</taxon>
        <taxon>Microsporidia</taxon>
        <taxon>Ordosporidae</taxon>
        <taxon>Ordospora</taxon>
    </lineage>
</organism>
<dbReference type="EMBL" id="JOKQ01000001">
    <property type="protein sequence ID" value="KHN70558.1"/>
    <property type="molecule type" value="Genomic_DNA"/>
</dbReference>
<gene>
    <name evidence="2" type="ORF">M896_012140</name>
</gene>
<dbReference type="InParanoid" id="A0A0B2UMF7"/>
<keyword evidence="1" id="KW-0175">Coiled coil</keyword>
<reference evidence="2 3" key="1">
    <citation type="journal article" date="2014" name="MBio">
        <title>The Ordospora colligata genome; evolution of extreme reduction in microsporidia and host-to-parasite horizontal gene transfer.</title>
        <authorList>
            <person name="Pombert J.-F."/>
            <person name="Haag K.L."/>
            <person name="Beidas S."/>
            <person name="Ebert D."/>
            <person name="Keeling P.J."/>
        </authorList>
    </citation>
    <scope>NUCLEOTIDE SEQUENCE [LARGE SCALE GENOMIC DNA]</scope>
    <source>
        <strain evidence="2 3">OC4</strain>
    </source>
</reference>
<dbReference type="AlphaFoldDB" id="A0A0B2UMF7"/>
<name>A0A0B2UMF7_9MICR</name>
<dbReference type="Proteomes" id="UP000031056">
    <property type="component" value="Unassembled WGS sequence"/>
</dbReference>
<proteinExistence type="predicted"/>
<dbReference type="GeneID" id="26261057"/>
<dbReference type="OrthoDB" id="642895at2759"/>
<accession>A0A0B2UMF7</accession>
<sequence>MDSFEIRRVEEKMEKLYDSMVVQMPLEGIKKHPFDWFRQDIDRVVTVIEEVISDFECRRRRAEEEIRMSVDLLNKECVLMECVEPQMPNLCNLELMKAYVENEIGRVAIVRRGVNEKMERVMDEIKEILDEVPDIEFQAIVCMNGEGEYFGKMERKDEEYVGEVSLQRLRELEANRDMLKSEKERREKKRNRLYGELCVFLSRLSVTDLEVRIDQKIFVLEELHKKYNKEVEMRISKVVMLEEQIRRKEVRLDVDCKEVAMNLSEENITRLEEYNEYLGEEQRRRLDEIYEKKKDVLKSLFEMFGMNIIDYERTEEGVEEMTKIIGELESKKELFVLIKSLIDKRSELVDRMNEFEKEASDPRRLFRSSFQLINEEKFRNSAYPNLIKIEEMILKSIDEYEEQFGEFICGGVGYKECLKHEIDNRIVNKTVFINRFDSPSKRRK</sequence>
<dbReference type="HOGENOM" id="CLU_051701_0_0_1"/>
<evidence type="ECO:0000313" key="2">
    <source>
        <dbReference type="EMBL" id="KHN70558.1"/>
    </source>
</evidence>
<protein>
    <submittedName>
        <fullName evidence="2">Uncharacterized protein</fullName>
    </submittedName>
</protein>
<evidence type="ECO:0000256" key="1">
    <source>
        <dbReference type="SAM" id="Coils"/>
    </source>
</evidence>
<dbReference type="Gene3D" id="1.20.58.1520">
    <property type="match status" value="1"/>
</dbReference>
<dbReference type="RefSeq" id="XP_014564600.1">
    <property type="nucleotide sequence ID" value="XM_014709114.1"/>
</dbReference>
<dbReference type="VEuPathDB" id="MicrosporidiaDB:M896_012140"/>
<feature type="coiled-coil region" evidence="1">
    <location>
        <begin position="311"/>
        <end position="358"/>
    </location>
</feature>
<evidence type="ECO:0000313" key="3">
    <source>
        <dbReference type="Proteomes" id="UP000031056"/>
    </source>
</evidence>
<comment type="caution">
    <text evidence="2">The sequence shown here is derived from an EMBL/GenBank/DDBJ whole genome shotgun (WGS) entry which is preliminary data.</text>
</comment>
<keyword evidence="3" id="KW-1185">Reference proteome</keyword>
<dbReference type="STRING" id="1354746.A0A0B2UMF7"/>